<dbReference type="PANTHER" id="PTHR11685">
    <property type="entry name" value="RBR FAMILY RING FINGER AND IBR DOMAIN-CONTAINING"/>
    <property type="match status" value="1"/>
</dbReference>
<proteinExistence type="inferred from homology"/>
<evidence type="ECO:0000256" key="3">
    <source>
        <dbReference type="ARBA" id="ARBA00003976"/>
    </source>
</evidence>
<dbReference type="CDD" id="cd22584">
    <property type="entry name" value="Rcat_RBR_unk"/>
    <property type="match status" value="1"/>
</dbReference>
<organism evidence="17">
    <name type="scientific">Arabidopsis lyrata subsp. lyrata</name>
    <name type="common">Lyre-leaved rock-cress</name>
    <dbReference type="NCBI Taxonomy" id="81972"/>
    <lineage>
        <taxon>Eukaryota</taxon>
        <taxon>Viridiplantae</taxon>
        <taxon>Streptophyta</taxon>
        <taxon>Embryophyta</taxon>
        <taxon>Tracheophyta</taxon>
        <taxon>Spermatophyta</taxon>
        <taxon>Magnoliopsida</taxon>
        <taxon>eudicotyledons</taxon>
        <taxon>Gunneridae</taxon>
        <taxon>Pentapetalae</taxon>
        <taxon>rosids</taxon>
        <taxon>malvids</taxon>
        <taxon>Brassicales</taxon>
        <taxon>Brassicaceae</taxon>
        <taxon>Camelineae</taxon>
        <taxon>Arabidopsis</taxon>
    </lineage>
</organism>
<dbReference type="Proteomes" id="UP000008694">
    <property type="component" value="Unassembled WGS sequence"/>
</dbReference>
<dbReference type="SUPFAM" id="SSF57850">
    <property type="entry name" value="RING/U-box"/>
    <property type="match status" value="3"/>
</dbReference>
<dbReference type="InterPro" id="IPR013083">
    <property type="entry name" value="Znf_RING/FYVE/PHD"/>
</dbReference>
<reference evidence="17" key="1">
    <citation type="journal article" date="2011" name="Nat. Genet.">
        <title>The Arabidopsis lyrata genome sequence and the basis of rapid genome size change.</title>
        <authorList>
            <person name="Hu T.T."/>
            <person name="Pattyn P."/>
            <person name="Bakker E.G."/>
            <person name="Cao J."/>
            <person name="Cheng J.-F."/>
            <person name="Clark R.M."/>
            <person name="Fahlgren N."/>
            <person name="Fawcett J.A."/>
            <person name="Grimwood J."/>
            <person name="Gundlach H."/>
            <person name="Haberer G."/>
            <person name="Hollister J.D."/>
            <person name="Ossowski S."/>
            <person name="Ottilar R.P."/>
            <person name="Salamov A.A."/>
            <person name="Schneeberger K."/>
            <person name="Spannagl M."/>
            <person name="Wang X."/>
            <person name="Yang L."/>
            <person name="Nasrallah M.E."/>
            <person name="Bergelson J."/>
            <person name="Carrington J.C."/>
            <person name="Gaut B.S."/>
            <person name="Schmutz J."/>
            <person name="Mayer K.F.X."/>
            <person name="Van de Peer Y."/>
            <person name="Grigoriev I.V."/>
            <person name="Nordborg M."/>
            <person name="Weigel D."/>
            <person name="Guo Y.-L."/>
        </authorList>
    </citation>
    <scope>NUCLEOTIDE SEQUENCE [LARGE SCALE GENOMIC DNA]</scope>
    <source>
        <strain evidence="17">cv. MN47</strain>
    </source>
</reference>
<evidence type="ECO:0000256" key="12">
    <source>
        <dbReference type="ARBA" id="ARBA00022833"/>
    </source>
</evidence>
<evidence type="ECO:0000256" key="2">
    <source>
        <dbReference type="ARBA" id="ARBA00001947"/>
    </source>
</evidence>
<dbReference type="GO" id="GO:0061630">
    <property type="term" value="F:ubiquitin protein ligase activity"/>
    <property type="evidence" value="ECO:0007669"/>
    <property type="project" value="UniProtKB-EC"/>
</dbReference>
<gene>
    <name evidence="16" type="ORF">ARALYDRAFT_905717</name>
</gene>
<comment type="similarity">
    <text evidence="5">Belongs to the RBR family. Ariadne subfamily.</text>
</comment>
<evidence type="ECO:0000259" key="14">
    <source>
        <dbReference type="PROSITE" id="PS50089"/>
    </source>
</evidence>
<dbReference type="eggNOG" id="KOG1812">
    <property type="taxonomic scope" value="Eukaryota"/>
</dbReference>
<protein>
    <recommendedName>
        <fullName evidence="6">RBR-type E3 ubiquitin transferase</fullName>
        <ecNumber evidence="6">2.3.2.31</ecNumber>
    </recommendedName>
</protein>
<evidence type="ECO:0000256" key="9">
    <source>
        <dbReference type="ARBA" id="ARBA00022737"/>
    </source>
</evidence>
<dbReference type="SMART" id="SM00184">
    <property type="entry name" value="RING"/>
    <property type="match status" value="1"/>
</dbReference>
<comment type="pathway">
    <text evidence="4">Protein modification; protein ubiquitination.</text>
</comment>
<comment type="function">
    <text evidence="3">Might act as an E3 ubiquitin-protein ligase, or as part of E3 complex, which accepts ubiquitin from specific E2 ubiquitin-conjugating enzymes and then transfers it to substrates.</text>
</comment>
<dbReference type="UniPathway" id="UPA00143"/>
<keyword evidence="9" id="KW-0677">Repeat</keyword>
<dbReference type="HOGENOM" id="CLU_022048_6_0_1"/>
<dbReference type="Gene3D" id="3.30.40.10">
    <property type="entry name" value="Zinc/RING finger domain, C3HC4 (zinc finger)"/>
    <property type="match status" value="1"/>
</dbReference>
<evidence type="ECO:0000256" key="6">
    <source>
        <dbReference type="ARBA" id="ARBA00012251"/>
    </source>
</evidence>
<dbReference type="GO" id="GO:0008270">
    <property type="term" value="F:zinc ion binding"/>
    <property type="evidence" value="ECO:0007669"/>
    <property type="project" value="UniProtKB-KW"/>
</dbReference>
<comment type="catalytic activity">
    <reaction evidence="1">
        <text>[E2 ubiquitin-conjugating enzyme]-S-ubiquitinyl-L-cysteine + [acceptor protein]-L-lysine = [E2 ubiquitin-conjugating enzyme]-L-cysteine + [acceptor protein]-N(6)-ubiquitinyl-L-lysine.</text>
        <dbReference type="EC" id="2.3.2.31"/>
    </reaction>
</comment>
<dbReference type="FunFam" id="3.30.40.10:FF:000230">
    <property type="entry name" value="RBR-type E3 ubiquitin transferase"/>
    <property type="match status" value="1"/>
</dbReference>
<dbReference type="GO" id="GO:0016567">
    <property type="term" value="P:protein ubiquitination"/>
    <property type="evidence" value="ECO:0007669"/>
    <property type="project" value="UniProtKB-UniPathway"/>
</dbReference>
<dbReference type="Gramene" id="scaffold_501421.1">
    <property type="protein sequence ID" value="scaffold_501421.1"/>
    <property type="gene ID" value="scaffold_501421.1"/>
</dbReference>
<evidence type="ECO:0000256" key="5">
    <source>
        <dbReference type="ARBA" id="ARBA00005884"/>
    </source>
</evidence>
<dbReference type="InterPro" id="IPR031127">
    <property type="entry name" value="E3_UB_ligase_RBR"/>
</dbReference>
<dbReference type="CDD" id="cd22582">
    <property type="entry name" value="BRcat_RBR_unk"/>
    <property type="match status" value="1"/>
</dbReference>
<keyword evidence="17" id="KW-1185">Reference proteome</keyword>
<evidence type="ECO:0000256" key="1">
    <source>
        <dbReference type="ARBA" id="ARBA00001798"/>
    </source>
</evidence>
<keyword evidence="11" id="KW-0833">Ubl conjugation pathway</keyword>
<evidence type="ECO:0000313" key="17">
    <source>
        <dbReference type="Proteomes" id="UP000008694"/>
    </source>
</evidence>
<dbReference type="EMBL" id="GL348717">
    <property type="protein sequence ID" value="EFH53677.1"/>
    <property type="molecule type" value="Genomic_DNA"/>
</dbReference>
<evidence type="ECO:0000256" key="8">
    <source>
        <dbReference type="ARBA" id="ARBA00022723"/>
    </source>
</evidence>
<evidence type="ECO:0000256" key="13">
    <source>
        <dbReference type="PROSITE-ProRule" id="PRU00175"/>
    </source>
</evidence>
<keyword evidence="12" id="KW-0862">Zinc</keyword>
<keyword evidence="7" id="KW-0808">Transferase</keyword>
<feature type="domain" description="RING-type" evidence="14">
    <location>
        <begin position="17"/>
        <end position="65"/>
    </location>
</feature>
<dbReference type="Pfam" id="PF01485">
    <property type="entry name" value="IBR"/>
    <property type="match status" value="2"/>
</dbReference>
<evidence type="ECO:0000256" key="10">
    <source>
        <dbReference type="ARBA" id="ARBA00022771"/>
    </source>
</evidence>
<keyword evidence="8" id="KW-0479">Metal-binding</keyword>
<evidence type="ECO:0000259" key="15">
    <source>
        <dbReference type="PROSITE" id="PS51873"/>
    </source>
</evidence>
<feature type="domain" description="RING-type" evidence="15">
    <location>
        <begin position="13"/>
        <end position="227"/>
    </location>
</feature>
<dbReference type="PROSITE" id="PS00518">
    <property type="entry name" value="ZF_RING_1"/>
    <property type="match status" value="1"/>
</dbReference>
<accession>D7LMN8</accession>
<dbReference type="EC" id="2.3.2.31" evidence="6"/>
<dbReference type="InterPro" id="IPR044066">
    <property type="entry name" value="TRIAD_supradom"/>
</dbReference>
<dbReference type="InterPro" id="IPR017907">
    <property type="entry name" value="Znf_RING_CS"/>
</dbReference>
<comment type="cofactor">
    <cofactor evidence="2">
        <name>Zn(2+)</name>
        <dbReference type="ChEBI" id="CHEBI:29105"/>
    </cofactor>
</comment>
<dbReference type="InterPro" id="IPR002867">
    <property type="entry name" value="IBR_dom"/>
</dbReference>
<dbReference type="PROSITE" id="PS51873">
    <property type="entry name" value="TRIAD"/>
    <property type="match status" value="1"/>
</dbReference>
<name>D7LMN8_ARALL</name>
<dbReference type="InterPro" id="IPR001841">
    <property type="entry name" value="Znf_RING"/>
</dbReference>
<dbReference type="SMART" id="SM00647">
    <property type="entry name" value="IBR"/>
    <property type="match status" value="2"/>
</dbReference>
<evidence type="ECO:0000256" key="11">
    <source>
        <dbReference type="ARBA" id="ARBA00022786"/>
    </source>
</evidence>
<dbReference type="PROSITE" id="PS50089">
    <property type="entry name" value="ZF_RING_2"/>
    <property type="match status" value="1"/>
</dbReference>
<evidence type="ECO:0000256" key="4">
    <source>
        <dbReference type="ARBA" id="ARBA00004906"/>
    </source>
</evidence>
<dbReference type="AlphaFoldDB" id="D7LMN8"/>
<evidence type="ECO:0000313" key="16">
    <source>
        <dbReference type="EMBL" id="EFH53677.1"/>
    </source>
</evidence>
<dbReference type="Gene3D" id="1.20.120.1750">
    <property type="match status" value="1"/>
</dbReference>
<sequence>METKDCEISLLVDPETCRICFDDNFKAEQMYYVALCNHKFCLECMKRFIEDKLLEGTVPICPYYQCESKLTLRSCVHFLTSKLKAMWEQRIEEESVPVTERFYCPNPRCSALMSKTKLSKFIEEDGSMRCFQCGERFCMNCKVLWHSSLSCDDYKVLGNNPTSDDKMLKVLANENLWRQCEKCQHMIELSEGCIHVTCRCGYSFCYTCGAEWKHGGCPHRQRMLIVS</sequence>
<keyword evidence="10 13" id="KW-0863">Zinc-finger</keyword>
<evidence type="ECO:0000256" key="7">
    <source>
        <dbReference type="ARBA" id="ARBA00022679"/>
    </source>
</evidence>